<evidence type="ECO:0000313" key="9">
    <source>
        <dbReference type="EMBL" id="MFB9753696.1"/>
    </source>
</evidence>
<evidence type="ECO:0000256" key="7">
    <source>
        <dbReference type="RuleBase" id="RU363032"/>
    </source>
</evidence>
<dbReference type="Proteomes" id="UP001589619">
    <property type="component" value="Unassembled WGS sequence"/>
</dbReference>
<keyword evidence="10" id="KW-1185">Reference proteome</keyword>
<feature type="transmembrane region" description="Helical" evidence="7">
    <location>
        <begin position="136"/>
        <end position="155"/>
    </location>
</feature>
<dbReference type="PANTHER" id="PTHR43386:SF1">
    <property type="entry name" value="D,D-DIPEPTIDE TRANSPORT SYSTEM PERMEASE PROTEIN DDPC-RELATED"/>
    <property type="match status" value="1"/>
</dbReference>
<dbReference type="SUPFAM" id="SSF161098">
    <property type="entry name" value="MetI-like"/>
    <property type="match status" value="1"/>
</dbReference>
<sequence>MKRRLLFRPEWLVYGAVLFLAIIVVCAAVPQWIAPYSPTEMNPANVLKPPSSAHLFGTDFMGRDVLSVVVYGSRDSLIIGVASVTFAVIIGGAIGVLAGYAGGLLDTIMMRLVEILMTIPGILMALAIAAALKPSLFNVVLAIAISAVPGYARVLRGQVLSIRSRPYITAAHSIGTSETAIFFRHVLPNSWSPLLVMATIGLGTSILVGSGLSFLGLGIIKEVPDWGAFLSQGRSYLMVAWWMSTFPGLTITLLVLSVNLLGDRLRDYLDPRSRRT</sequence>
<keyword evidence="2 7" id="KW-0813">Transport</keyword>
<dbReference type="CDD" id="cd06261">
    <property type="entry name" value="TM_PBP2"/>
    <property type="match status" value="1"/>
</dbReference>
<keyword evidence="4 7" id="KW-0812">Transmembrane</keyword>
<feature type="transmembrane region" description="Helical" evidence="7">
    <location>
        <begin position="12"/>
        <end position="33"/>
    </location>
</feature>
<dbReference type="Pfam" id="PF00528">
    <property type="entry name" value="BPD_transp_1"/>
    <property type="match status" value="1"/>
</dbReference>
<feature type="transmembrane region" description="Helical" evidence="7">
    <location>
        <begin position="77"/>
        <end position="100"/>
    </location>
</feature>
<evidence type="ECO:0000256" key="3">
    <source>
        <dbReference type="ARBA" id="ARBA00022475"/>
    </source>
</evidence>
<protein>
    <submittedName>
        <fullName evidence="9">ABC transporter permease</fullName>
    </submittedName>
</protein>
<feature type="domain" description="ABC transmembrane type-1" evidence="8">
    <location>
        <begin position="73"/>
        <end position="262"/>
    </location>
</feature>
<dbReference type="InterPro" id="IPR035906">
    <property type="entry name" value="MetI-like_sf"/>
</dbReference>
<feature type="transmembrane region" description="Helical" evidence="7">
    <location>
        <begin position="240"/>
        <end position="262"/>
    </location>
</feature>
<evidence type="ECO:0000256" key="6">
    <source>
        <dbReference type="ARBA" id="ARBA00023136"/>
    </source>
</evidence>
<comment type="caution">
    <text evidence="9">The sequence shown here is derived from an EMBL/GenBank/DDBJ whole genome shotgun (WGS) entry which is preliminary data.</text>
</comment>
<dbReference type="PROSITE" id="PS50928">
    <property type="entry name" value="ABC_TM1"/>
    <property type="match status" value="1"/>
</dbReference>
<dbReference type="PANTHER" id="PTHR43386">
    <property type="entry name" value="OLIGOPEPTIDE TRANSPORT SYSTEM PERMEASE PROTEIN APPC"/>
    <property type="match status" value="1"/>
</dbReference>
<keyword evidence="6 7" id="KW-0472">Membrane</keyword>
<keyword evidence="5 7" id="KW-1133">Transmembrane helix</keyword>
<evidence type="ECO:0000313" key="10">
    <source>
        <dbReference type="Proteomes" id="UP001589619"/>
    </source>
</evidence>
<name>A0ABV5W0B7_9BACL</name>
<feature type="transmembrane region" description="Helical" evidence="7">
    <location>
        <begin position="112"/>
        <end position="130"/>
    </location>
</feature>
<evidence type="ECO:0000256" key="4">
    <source>
        <dbReference type="ARBA" id="ARBA00022692"/>
    </source>
</evidence>
<gene>
    <name evidence="9" type="ORF">ACFFNY_19180</name>
</gene>
<reference evidence="9 10" key="1">
    <citation type="submission" date="2024-09" db="EMBL/GenBank/DDBJ databases">
        <authorList>
            <person name="Sun Q."/>
            <person name="Mori K."/>
        </authorList>
    </citation>
    <scope>NUCLEOTIDE SEQUENCE [LARGE SCALE GENOMIC DNA]</scope>
    <source>
        <strain evidence="9 10">JCM 12520</strain>
    </source>
</reference>
<dbReference type="InterPro" id="IPR000515">
    <property type="entry name" value="MetI-like"/>
</dbReference>
<dbReference type="EMBL" id="JBHMAG010000013">
    <property type="protein sequence ID" value="MFB9753696.1"/>
    <property type="molecule type" value="Genomic_DNA"/>
</dbReference>
<dbReference type="Gene3D" id="1.10.3720.10">
    <property type="entry name" value="MetI-like"/>
    <property type="match status" value="1"/>
</dbReference>
<comment type="subcellular location">
    <subcellularLocation>
        <location evidence="1 7">Cell membrane</location>
        <topology evidence="1 7">Multi-pass membrane protein</topology>
    </subcellularLocation>
</comment>
<evidence type="ECO:0000256" key="1">
    <source>
        <dbReference type="ARBA" id="ARBA00004651"/>
    </source>
</evidence>
<keyword evidence="3" id="KW-1003">Cell membrane</keyword>
<comment type="similarity">
    <text evidence="7">Belongs to the binding-protein-dependent transport system permease family.</text>
</comment>
<accession>A0ABV5W0B7</accession>
<evidence type="ECO:0000256" key="2">
    <source>
        <dbReference type="ARBA" id="ARBA00022448"/>
    </source>
</evidence>
<evidence type="ECO:0000256" key="5">
    <source>
        <dbReference type="ARBA" id="ARBA00022989"/>
    </source>
</evidence>
<feature type="transmembrane region" description="Helical" evidence="7">
    <location>
        <begin position="194"/>
        <end position="220"/>
    </location>
</feature>
<proteinExistence type="inferred from homology"/>
<organism evidence="9 10">
    <name type="scientific">Paenibacillus hodogayensis</name>
    <dbReference type="NCBI Taxonomy" id="279208"/>
    <lineage>
        <taxon>Bacteria</taxon>
        <taxon>Bacillati</taxon>
        <taxon>Bacillota</taxon>
        <taxon>Bacilli</taxon>
        <taxon>Bacillales</taxon>
        <taxon>Paenibacillaceae</taxon>
        <taxon>Paenibacillus</taxon>
    </lineage>
</organism>
<dbReference type="InterPro" id="IPR050366">
    <property type="entry name" value="BP-dependent_transpt_permease"/>
</dbReference>
<evidence type="ECO:0000259" key="8">
    <source>
        <dbReference type="PROSITE" id="PS50928"/>
    </source>
</evidence>
<dbReference type="RefSeq" id="WP_344914800.1">
    <property type="nucleotide sequence ID" value="NZ_BAAAYO010000014.1"/>
</dbReference>